<dbReference type="Gene3D" id="1.10.3210.10">
    <property type="entry name" value="Hypothetical protein af1432"/>
    <property type="match status" value="1"/>
</dbReference>
<evidence type="ECO:0000313" key="3">
    <source>
        <dbReference type="Proteomes" id="UP000198520"/>
    </source>
</evidence>
<keyword evidence="2" id="KW-0378">Hydrolase</keyword>
<protein>
    <submittedName>
        <fullName evidence="2">Predicted metal-dependent phosphohydrolase, HD superfamily</fullName>
    </submittedName>
</protein>
<dbReference type="OrthoDB" id="9808993at2"/>
<dbReference type="PANTHER" id="PTHR21174:SF0">
    <property type="entry name" value="HD PHOSPHOHYDROLASE FAMILY PROTEIN-RELATED"/>
    <property type="match status" value="1"/>
</dbReference>
<dbReference type="Proteomes" id="UP000198520">
    <property type="component" value="Unassembled WGS sequence"/>
</dbReference>
<feature type="coiled-coil region" evidence="1">
    <location>
        <begin position="205"/>
        <end position="232"/>
    </location>
</feature>
<dbReference type="PANTHER" id="PTHR21174">
    <property type="match status" value="1"/>
</dbReference>
<dbReference type="GO" id="GO:0016787">
    <property type="term" value="F:hydrolase activity"/>
    <property type="evidence" value="ECO:0007669"/>
    <property type="project" value="UniProtKB-KW"/>
</dbReference>
<proteinExistence type="predicted"/>
<dbReference type="SUPFAM" id="SSF109604">
    <property type="entry name" value="HD-domain/PDEase-like"/>
    <property type="match status" value="1"/>
</dbReference>
<evidence type="ECO:0000313" key="2">
    <source>
        <dbReference type="EMBL" id="SFF20052.1"/>
    </source>
</evidence>
<organism evidence="2 3">
    <name type="scientific">Flavimobilis marinus</name>
    <dbReference type="NCBI Taxonomy" id="285351"/>
    <lineage>
        <taxon>Bacteria</taxon>
        <taxon>Bacillati</taxon>
        <taxon>Actinomycetota</taxon>
        <taxon>Actinomycetes</taxon>
        <taxon>Micrococcales</taxon>
        <taxon>Jonesiaceae</taxon>
        <taxon>Flavimobilis</taxon>
    </lineage>
</organism>
<reference evidence="3" key="1">
    <citation type="submission" date="2016-10" db="EMBL/GenBank/DDBJ databases">
        <authorList>
            <person name="Varghese N."/>
            <person name="Submissions S."/>
        </authorList>
    </citation>
    <scope>NUCLEOTIDE SEQUENCE [LARGE SCALE GENOMIC DNA]</scope>
    <source>
        <strain evidence="3">DSM 19083</strain>
    </source>
</reference>
<sequence>MGVTDAPQWLISSWLRDCTQAGATAPESEIRATGERLLDLWSDPTRRFHDVRHLADVLNRVDELVEETHEPALVRLAAWYHGAIFDAAVKAAYANRGGENETASALLAQEELSALGVGEESTRRVGELVTALLRHSPDTTDYDCAVLCDADLAVLASEPQKYKAYVRDVREEYAHIPTADYLRARIAIITKLLSRESLFSSPLGAAWEDAARQNLQAELQRLTKEAANLSHA</sequence>
<keyword evidence="3" id="KW-1185">Reference proteome</keyword>
<accession>A0A1I2GRF5</accession>
<keyword evidence="1" id="KW-0175">Coiled coil</keyword>
<name>A0A1I2GRF5_9MICO</name>
<dbReference type="InterPro" id="IPR009218">
    <property type="entry name" value="HD_phosphohydro"/>
</dbReference>
<dbReference type="PIRSF" id="PIRSF035170">
    <property type="entry name" value="HD_phosphohydro"/>
    <property type="match status" value="1"/>
</dbReference>
<dbReference type="AlphaFoldDB" id="A0A1I2GRF5"/>
<dbReference type="RefSeq" id="WP_093377903.1">
    <property type="nucleotide sequence ID" value="NZ_BNAN01000003.1"/>
</dbReference>
<dbReference type="STRING" id="285351.SAMN04488035_1937"/>
<gene>
    <name evidence="2" type="ORF">SAMN04488035_1937</name>
</gene>
<evidence type="ECO:0000256" key="1">
    <source>
        <dbReference type="SAM" id="Coils"/>
    </source>
</evidence>
<dbReference type="EMBL" id="FONZ01000003">
    <property type="protein sequence ID" value="SFF20052.1"/>
    <property type="molecule type" value="Genomic_DNA"/>
</dbReference>